<feature type="region of interest" description="Disordered" evidence="1">
    <location>
        <begin position="1"/>
        <end position="38"/>
    </location>
</feature>
<evidence type="ECO:0000259" key="2">
    <source>
        <dbReference type="Pfam" id="PF17803"/>
    </source>
</evidence>
<dbReference type="Proteomes" id="UP001155587">
    <property type="component" value="Unassembled WGS sequence"/>
</dbReference>
<dbReference type="EMBL" id="JAKRRY010000177">
    <property type="protein sequence ID" value="MCW8349405.1"/>
    <property type="molecule type" value="Genomic_DNA"/>
</dbReference>
<evidence type="ECO:0000313" key="4">
    <source>
        <dbReference type="Proteomes" id="UP001155587"/>
    </source>
</evidence>
<reference evidence="3" key="1">
    <citation type="submission" date="2022-02" db="EMBL/GenBank/DDBJ databases">
        <title>Vibrio sp. nov, a new bacterium isolated from seawater.</title>
        <authorList>
            <person name="Yuan Y."/>
        </authorList>
    </citation>
    <scope>NUCLEOTIDE SEQUENCE</scope>
    <source>
        <strain evidence="3">ZSDZ65</strain>
    </source>
</reference>
<evidence type="ECO:0000313" key="3">
    <source>
        <dbReference type="EMBL" id="MCW8349405.1"/>
    </source>
</evidence>
<gene>
    <name evidence="3" type="ORF">MD535_25880</name>
</gene>
<feature type="domain" description="RapA2 cadherin-like" evidence="2">
    <location>
        <begin position="9"/>
        <end position="88"/>
    </location>
</feature>
<dbReference type="InterPro" id="IPR013783">
    <property type="entry name" value="Ig-like_fold"/>
</dbReference>
<dbReference type="InterPro" id="IPR040853">
    <property type="entry name" value="RapA2_cadherin-like"/>
</dbReference>
<comment type="caution">
    <text evidence="3">The sequence shown here is derived from an EMBL/GenBank/DDBJ whole genome shotgun (WGS) entry which is preliminary data.</text>
</comment>
<protein>
    <submittedName>
        <fullName evidence="3">VCBS domain-containing protein</fullName>
    </submittedName>
</protein>
<keyword evidence="4" id="KW-1185">Reference proteome</keyword>
<dbReference type="Gene3D" id="2.60.40.10">
    <property type="entry name" value="Immunoglobulins"/>
    <property type="match status" value="1"/>
</dbReference>
<sequence length="114" mass="11943">VKSADGTEHTITVTVNGTEDPSIISSYEPGSVTEDTAGILTDSGDLDIADADSGEAQFDITRVEGQQNGNGESPLGSLTITADGQWRYQVDNSLTGVQGLGDGDSRDEVFRVYS</sequence>
<accession>A0A9X3CTV1</accession>
<evidence type="ECO:0000256" key="1">
    <source>
        <dbReference type="SAM" id="MobiDB-lite"/>
    </source>
</evidence>
<dbReference type="AlphaFoldDB" id="A0A9X3CTV1"/>
<dbReference type="NCBIfam" id="TIGR01965">
    <property type="entry name" value="VCBS_repeat"/>
    <property type="match status" value="2"/>
</dbReference>
<dbReference type="RefSeq" id="WP_265678144.1">
    <property type="nucleotide sequence ID" value="NZ_JAKRRY010000177.1"/>
</dbReference>
<proteinExistence type="predicted"/>
<dbReference type="InterPro" id="IPR010221">
    <property type="entry name" value="VCBS_dom"/>
</dbReference>
<feature type="non-terminal residue" evidence="3">
    <location>
        <position position="1"/>
    </location>
</feature>
<feature type="non-terminal residue" evidence="3">
    <location>
        <position position="114"/>
    </location>
</feature>
<organism evidence="3 4">
    <name type="scientific">Vibrio qingdaonensis</name>
    <dbReference type="NCBI Taxonomy" id="2829491"/>
    <lineage>
        <taxon>Bacteria</taxon>
        <taxon>Pseudomonadati</taxon>
        <taxon>Pseudomonadota</taxon>
        <taxon>Gammaproteobacteria</taxon>
        <taxon>Vibrionales</taxon>
        <taxon>Vibrionaceae</taxon>
        <taxon>Vibrio</taxon>
    </lineage>
</organism>
<feature type="compositionally biased region" description="Polar residues" evidence="1">
    <location>
        <begin position="9"/>
        <end position="25"/>
    </location>
</feature>
<name>A0A9X3CTV1_9VIBR</name>
<dbReference type="Pfam" id="PF17803">
    <property type="entry name" value="Cadherin_4"/>
    <property type="match status" value="1"/>
</dbReference>